<dbReference type="AlphaFoldDB" id="A0A8S2G8W6"/>
<reference evidence="7" key="1">
    <citation type="submission" date="2021-02" db="EMBL/GenBank/DDBJ databases">
        <authorList>
            <person name="Nowell W R."/>
        </authorList>
    </citation>
    <scope>NUCLEOTIDE SEQUENCE</scope>
</reference>
<organism evidence="7 9">
    <name type="scientific">Didymodactylos carnosus</name>
    <dbReference type="NCBI Taxonomy" id="1234261"/>
    <lineage>
        <taxon>Eukaryota</taxon>
        <taxon>Metazoa</taxon>
        <taxon>Spiralia</taxon>
        <taxon>Gnathifera</taxon>
        <taxon>Rotifera</taxon>
        <taxon>Eurotatoria</taxon>
        <taxon>Bdelloidea</taxon>
        <taxon>Philodinida</taxon>
        <taxon>Philodinidae</taxon>
        <taxon>Didymodactylos</taxon>
    </lineage>
</organism>
<evidence type="ECO:0000256" key="3">
    <source>
        <dbReference type="ARBA" id="ARBA00022833"/>
    </source>
</evidence>
<gene>
    <name evidence="7" type="ORF">OVA965_LOCUS45174</name>
    <name evidence="8" type="ORF">TMI583_LOCUS48438</name>
</gene>
<feature type="non-terminal residue" evidence="7">
    <location>
        <position position="107"/>
    </location>
</feature>
<evidence type="ECO:0000256" key="5">
    <source>
        <dbReference type="SAM" id="MobiDB-lite"/>
    </source>
</evidence>
<accession>A0A8S2G8W6</accession>
<protein>
    <recommendedName>
        <fullName evidence="6">RING-type domain-containing protein</fullName>
    </recommendedName>
</protein>
<keyword evidence="1" id="KW-0479">Metal-binding</keyword>
<dbReference type="Gene3D" id="3.30.40.10">
    <property type="entry name" value="Zinc/RING finger domain, C3HC4 (zinc finger)"/>
    <property type="match status" value="1"/>
</dbReference>
<dbReference type="GO" id="GO:0008270">
    <property type="term" value="F:zinc ion binding"/>
    <property type="evidence" value="ECO:0007669"/>
    <property type="project" value="UniProtKB-KW"/>
</dbReference>
<dbReference type="InterPro" id="IPR017907">
    <property type="entry name" value="Znf_RING_CS"/>
</dbReference>
<dbReference type="EMBL" id="CAJOBA010099008">
    <property type="protein sequence ID" value="CAF4513526.1"/>
    <property type="molecule type" value="Genomic_DNA"/>
</dbReference>
<feature type="non-terminal residue" evidence="7">
    <location>
        <position position="1"/>
    </location>
</feature>
<sequence>EDAENETNRMQTCFVCQESLRDRSSKLLACLHSVCTNCLPSLHEPFGNAYKCLVCDYKSRADMVCDNLYLTNDEENDNGKSQIEQSDNGVPRTTFTCSSCEEGNIGD</sequence>
<proteinExistence type="predicted"/>
<keyword evidence="2 4" id="KW-0863">Zinc-finger</keyword>
<evidence type="ECO:0000256" key="1">
    <source>
        <dbReference type="ARBA" id="ARBA00022723"/>
    </source>
</evidence>
<feature type="compositionally biased region" description="Polar residues" evidence="5">
    <location>
        <begin position="79"/>
        <end position="95"/>
    </location>
</feature>
<comment type="caution">
    <text evidence="7">The sequence shown here is derived from an EMBL/GenBank/DDBJ whole genome shotgun (WGS) entry which is preliminary data.</text>
</comment>
<evidence type="ECO:0000313" key="8">
    <source>
        <dbReference type="EMBL" id="CAF4513526.1"/>
    </source>
</evidence>
<feature type="domain" description="RING-type" evidence="6">
    <location>
        <begin position="13"/>
        <end position="56"/>
    </location>
</feature>
<feature type="region of interest" description="Disordered" evidence="5">
    <location>
        <begin position="73"/>
        <end position="95"/>
    </location>
</feature>
<dbReference type="PROSITE" id="PS00518">
    <property type="entry name" value="ZF_RING_1"/>
    <property type="match status" value="1"/>
</dbReference>
<dbReference type="InterPro" id="IPR001841">
    <property type="entry name" value="Znf_RING"/>
</dbReference>
<dbReference type="EMBL" id="CAJNOK010069028">
    <property type="protein sequence ID" value="CAF1658486.1"/>
    <property type="molecule type" value="Genomic_DNA"/>
</dbReference>
<evidence type="ECO:0000259" key="6">
    <source>
        <dbReference type="PROSITE" id="PS50089"/>
    </source>
</evidence>
<evidence type="ECO:0000313" key="9">
    <source>
        <dbReference type="Proteomes" id="UP000677228"/>
    </source>
</evidence>
<dbReference type="Proteomes" id="UP000677228">
    <property type="component" value="Unassembled WGS sequence"/>
</dbReference>
<dbReference type="InterPro" id="IPR013083">
    <property type="entry name" value="Znf_RING/FYVE/PHD"/>
</dbReference>
<evidence type="ECO:0000313" key="7">
    <source>
        <dbReference type="EMBL" id="CAF1658486.1"/>
    </source>
</evidence>
<dbReference type="Proteomes" id="UP000682733">
    <property type="component" value="Unassembled WGS sequence"/>
</dbReference>
<name>A0A8S2G8W6_9BILA</name>
<evidence type="ECO:0000256" key="2">
    <source>
        <dbReference type="ARBA" id="ARBA00022771"/>
    </source>
</evidence>
<evidence type="ECO:0000256" key="4">
    <source>
        <dbReference type="PROSITE-ProRule" id="PRU00175"/>
    </source>
</evidence>
<keyword evidence="3" id="KW-0862">Zinc</keyword>
<dbReference type="SUPFAM" id="SSF57850">
    <property type="entry name" value="RING/U-box"/>
    <property type="match status" value="1"/>
</dbReference>
<dbReference type="PROSITE" id="PS50089">
    <property type="entry name" value="ZF_RING_2"/>
    <property type="match status" value="1"/>
</dbReference>